<evidence type="ECO:0000313" key="2">
    <source>
        <dbReference type="Proteomes" id="UP001266305"/>
    </source>
</evidence>
<dbReference type="Proteomes" id="UP001266305">
    <property type="component" value="Unassembled WGS sequence"/>
</dbReference>
<comment type="caution">
    <text evidence="1">The sequence shown here is derived from an EMBL/GenBank/DDBJ whole genome shotgun (WGS) entry which is preliminary data.</text>
</comment>
<dbReference type="EMBL" id="JASSZA010000001">
    <property type="protein sequence ID" value="KAK2121693.1"/>
    <property type="molecule type" value="Genomic_DNA"/>
</dbReference>
<name>A0ABQ9WJ51_SAGOE</name>
<proteinExistence type="predicted"/>
<gene>
    <name evidence="1" type="ORF">P7K49_003079</name>
</gene>
<evidence type="ECO:0000313" key="1">
    <source>
        <dbReference type="EMBL" id="KAK2121693.1"/>
    </source>
</evidence>
<organism evidence="1 2">
    <name type="scientific">Saguinus oedipus</name>
    <name type="common">Cotton-top tamarin</name>
    <name type="synonym">Oedipomidas oedipus</name>
    <dbReference type="NCBI Taxonomy" id="9490"/>
    <lineage>
        <taxon>Eukaryota</taxon>
        <taxon>Metazoa</taxon>
        <taxon>Chordata</taxon>
        <taxon>Craniata</taxon>
        <taxon>Vertebrata</taxon>
        <taxon>Euteleostomi</taxon>
        <taxon>Mammalia</taxon>
        <taxon>Eutheria</taxon>
        <taxon>Euarchontoglires</taxon>
        <taxon>Primates</taxon>
        <taxon>Haplorrhini</taxon>
        <taxon>Platyrrhini</taxon>
        <taxon>Cebidae</taxon>
        <taxon>Callitrichinae</taxon>
        <taxon>Saguinus</taxon>
    </lineage>
</organism>
<accession>A0ABQ9WJ51</accession>
<feature type="non-terminal residue" evidence="1">
    <location>
        <position position="1"/>
    </location>
</feature>
<sequence>SCEDLGLGSVRSLYREPETPSLSRLLFPVPDEAQERDMQVCLGFHGIDDSRTAP</sequence>
<reference evidence="1 2" key="1">
    <citation type="submission" date="2023-05" db="EMBL/GenBank/DDBJ databases">
        <title>B98-5 Cell Line De Novo Hybrid Assembly: An Optical Mapping Approach.</title>
        <authorList>
            <person name="Kananen K."/>
            <person name="Auerbach J.A."/>
            <person name="Kautto E."/>
            <person name="Blachly J.S."/>
        </authorList>
    </citation>
    <scope>NUCLEOTIDE SEQUENCE [LARGE SCALE GENOMIC DNA]</scope>
    <source>
        <strain evidence="1">B95-8</strain>
        <tissue evidence="1">Cell line</tissue>
    </source>
</reference>
<keyword evidence="2" id="KW-1185">Reference proteome</keyword>
<protein>
    <submittedName>
        <fullName evidence="1">Uncharacterized protein</fullName>
    </submittedName>
</protein>